<protein>
    <submittedName>
        <fullName evidence="2">Uncharacterized protein</fullName>
    </submittedName>
</protein>
<feature type="region of interest" description="Disordered" evidence="1">
    <location>
        <begin position="36"/>
        <end position="65"/>
    </location>
</feature>
<accession>A0A699UFL7</accession>
<dbReference type="AlphaFoldDB" id="A0A699UFL7"/>
<gene>
    <name evidence="2" type="ORF">Tci_893864</name>
</gene>
<organism evidence="2">
    <name type="scientific">Tanacetum cinerariifolium</name>
    <name type="common">Dalmatian daisy</name>
    <name type="synonym">Chrysanthemum cinerariifolium</name>
    <dbReference type="NCBI Taxonomy" id="118510"/>
    <lineage>
        <taxon>Eukaryota</taxon>
        <taxon>Viridiplantae</taxon>
        <taxon>Streptophyta</taxon>
        <taxon>Embryophyta</taxon>
        <taxon>Tracheophyta</taxon>
        <taxon>Spermatophyta</taxon>
        <taxon>Magnoliopsida</taxon>
        <taxon>eudicotyledons</taxon>
        <taxon>Gunneridae</taxon>
        <taxon>Pentapetalae</taxon>
        <taxon>asterids</taxon>
        <taxon>campanulids</taxon>
        <taxon>Asterales</taxon>
        <taxon>Asteraceae</taxon>
        <taxon>Asteroideae</taxon>
        <taxon>Anthemideae</taxon>
        <taxon>Anthemidinae</taxon>
        <taxon>Tanacetum</taxon>
    </lineage>
</organism>
<proteinExistence type="predicted"/>
<name>A0A699UFL7_TANCI</name>
<evidence type="ECO:0000256" key="1">
    <source>
        <dbReference type="SAM" id="MobiDB-lite"/>
    </source>
</evidence>
<evidence type="ECO:0000313" key="2">
    <source>
        <dbReference type="EMBL" id="GFD21895.1"/>
    </source>
</evidence>
<sequence length="79" mass="8409">MLFQPLFDELLTPPPSVDHTAPEVIAPIAEVVTLEPTASTGSSSSTIVDQDAPSPSNTQTTPEPQSSIILMMLKMIIMT</sequence>
<dbReference type="EMBL" id="BKCJ011333092">
    <property type="protein sequence ID" value="GFD21895.1"/>
    <property type="molecule type" value="Genomic_DNA"/>
</dbReference>
<reference evidence="2" key="1">
    <citation type="journal article" date="2019" name="Sci. Rep.">
        <title>Draft genome of Tanacetum cinerariifolium, the natural source of mosquito coil.</title>
        <authorList>
            <person name="Yamashiro T."/>
            <person name="Shiraishi A."/>
            <person name="Satake H."/>
            <person name="Nakayama K."/>
        </authorList>
    </citation>
    <scope>NUCLEOTIDE SEQUENCE</scope>
</reference>
<comment type="caution">
    <text evidence="2">The sequence shown here is derived from an EMBL/GenBank/DDBJ whole genome shotgun (WGS) entry which is preliminary data.</text>
</comment>